<dbReference type="EC" id="2.1.1.176" evidence="4"/>
<comment type="caution">
    <text evidence="16">The sequence shown here is derived from an EMBL/GenBank/DDBJ whole genome shotgun (WGS) entry which is preliminary data.</text>
</comment>
<feature type="binding site" evidence="14">
    <location>
        <position position="339"/>
    </location>
    <ligand>
        <name>S-adenosyl-L-methionine</name>
        <dbReference type="ChEBI" id="CHEBI:59789"/>
    </ligand>
</feature>
<proteinExistence type="inferred from homology"/>
<dbReference type="InterPro" id="IPR049560">
    <property type="entry name" value="MeTrfase_RsmB-F_NOP2_cat"/>
</dbReference>
<organism evidence="16 17">
    <name type="scientific">Candidatus Enterococcus myersii</name>
    <dbReference type="NCBI Taxonomy" id="2815322"/>
    <lineage>
        <taxon>Bacteria</taxon>
        <taxon>Bacillati</taxon>
        <taxon>Bacillota</taxon>
        <taxon>Bacilli</taxon>
        <taxon>Lactobacillales</taxon>
        <taxon>Enterococcaceae</taxon>
        <taxon>Enterococcus</taxon>
    </lineage>
</organism>
<dbReference type="Gene3D" id="3.40.50.150">
    <property type="entry name" value="Vaccinia Virus protein VP39"/>
    <property type="match status" value="1"/>
</dbReference>
<feature type="binding site" evidence="14">
    <location>
        <position position="292"/>
    </location>
    <ligand>
        <name>S-adenosyl-L-methionine</name>
        <dbReference type="ChEBI" id="CHEBI:59789"/>
    </ligand>
</feature>
<feature type="binding site" evidence="14">
    <location>
        <position position="320"/>
    </location>
    <ligand>
        <name>S-adenosyl-L-methionine</name>
        <dbReference type="ChEBI" id="CHEBI:59789"/>
    </ligand>
</feature>
<dbReference type="InterPro" id="IPR018314">
    <property type="entry name" value="RsmB/NOL1/NOP2-like_CS"/>
</dbReference>
<dbReference type="EMBL" id="JAFLVT010000004">
    <property type="protein sequence ID" value="MBO0448358.1"/>
    <property type="molecule type" value="Genomic_DNA"/>
</dbReference>
<name>A0ABS3H5F4_9ENTE</name>
<dbReference type="Pfam" id="PF22458">
    <property type="entry name" value="RsmF-B_ferredox"/>
    <property type="match status" value="1"/>
</dbReference>
<dbReference type="InterPro" id="IPR006027">
    <property type="entry name" value="NusB_RsmB_TIM44"/>
</dbReference>
<dbReference type="SUPFAM" id="SSF48013">
    <property type="entry name" value="NusB-like"/>
    <property type="match status" value="1"/>
</dbReference>
<comment type="subcellular location">
    <subcellularLocation>
        <location evidence="2">Cytoplasm</location>
    </subcellularLocation>
</comment>
<evidence type="ECO:0000313" key="16">
    <source>
        <dbReference type="EMBL" id="MBO0448358.1"/>
    </source>
</evidence>
<evidence type="ECO:0000256" key="6">
    <source>
        <dbReference type="ARBA" id="ARBA00022552"/>
    </source>
</evidence>
<evidence type="ECO:0000256" key="12">
    <source>
        <dbReference type="ARBA" id="ARBA00031088"/>
    </source>
</evidence>
<evidence type="ECO:0000259" key="15">
    <source>
        <dbReference type="PROSITE" id="PS51686"/>
    </source>
</evidence>
<protein>
    <recommendedName>
        <fullName evidence="4">16S rRNA (cytosine(967)-C(5))-methyltransferase</fullName>
        <ecNumber evidence="4">2.1.1.176</ecNumber>
    </recommendedName>
    <alternativeName>
        <fullName evidence="11">16S rRNA m5C967 methyltransferase</fullName>
    </alternativeName>
    <alternativeName>
        <fullName evidence="12">rRNA (cytosine-C(5)-)-methyltransferase RsmB</fullName>
    </alternativeName>
</protein>
<dbReference type="GO" id="GO:0008168">
    <property type="term" value="F:methyltransferase activity"/>
    <property type="evidence" value="ECO:0007669"/>
    <property type="project" value="UniProtKB-KW"/>
</dbReference>
<dbReference type="PROSITE" id="PS01153">
    <property type="entry name" value="NOL1_NOP2_SUN"/>
    <property type="match status" value="1"/>
</dbReference>
<evidence type="ECO:0000256" key="1">
    <source>
        <dbReference type="ARBA" id="ARBA00002724"/>
    </source>
</evidence>
<feature type="active site" description="Nucleophile" evidence="14">
    <location>
        <position position="392"/>
    </location>
</feature>
<keyword evidence="17" id="KW-1185">Reference proteome</keyword>
<evidence type="ECO:0000256" key="7">
    <source>
        <dbReference type="ARBA" id="ARBA00022603"/>
    </source>
</evidence>
<dbReference type="GO" id="GO:0032259">
    <property type="term" value="P:methylation"/>
    <property type="evidence" value="ECO:0007669"/>
    <property type="project" value="UniProtKB-KW"/>
</dbReference>
<keyword evidence="9 14" id="KW-0949">S-adenosyl-L-methionine</keyword>
<keyword evidence="7 14" id="KW-0489">Methyltransferase</keyword>
<dbReference type="SUPFAM" id="SSF53335">
    <property type="entry name" value="S-adenosyl-L-methionine-dependent methyltransferases"/>
    <property type="match status" value="1"/>
</dbReference>
<dbReference type="Pfam" id="PF01029">
    <property type="entry name" value="NusB"/>
    <property type="match status" value="1"/>
</dbReference>
<dbReference type="Gene3D" id="1.10.940.10">
    <property type="entry name" value="NusB-like"/>
    <property type="match status" value="1"/>
</dbReference>
<keyword evidence="6" id="KW-0698">rRNA processing</keyword>
<dbReference type="InterPro" id="IPR054728">
    <property type="entry name" value="RsmB-like_ferredoxin"/>
</dbReference>
<dbReference type="CDD" id="cd02440">
    <property type="entry name" value="AdoMet_MTases"/>
    <property type="match status" value="1"/>
</dbReference>
<dbReference type="PANTHER" id="PTHR22807">
    <property type="entry name" value="NOP2 YEAST -RELATED NOL1/NOP2/FMU SUN DOMAIN-CONTAINING"/>
    <property type="match status" value="1"/>
</dbReference>
<feature type="domain" description="SAM-dependent MTase RsmB/NOP-type" evidence="15">
    <location>
        <begin position="177"/>
        <end position="453"/>
    </location>
</feature>
<dbReference type="NCBIfam" id="NF011494">
    <property type="entry name" value="PRK14902.1"/>
    <property type="match status" value="1"/>
</dbReference>
<comment type="catalytic activity">
    <reaction evidence="13">
        <text>cytidine(967) in 16S rRNA + S-adenosyl-L-methionine = 5-methylcytidine(967) in 16S rRNA + S-adenosyl-L-homocysteine + H(+)</text>
        <dbReference type="Rhea" id="RHEA:42748"/>
        <dbReference type="Rhea" id="RHEA-COMP:10219"/>
        <dbReference type="Rhea" id="RHEA-COMP:10220"/>
        <dbReference type="ChEBI" id="CHEBI:15378"/>
        <dbReference type="ChEBI" id="CHEBI:57856"/>
        <dbReference type="ChEBI" id="CHEBI:59789"/>
        <dbReference type="ChEBI" id="CHEBI:74483"/>
        <dbReference type="ChEBI" id="CHEBI:82748"/>
        <dbReference type="EC" id="2.1.1.176"/>
    </reaction>
</comment>
<comment type="function">
    <text evidence="1">Specifically methylates the cytosine at position 967 (m5C967) of 16S rRNA.</text>
</comment>
<dbReference type="RefSeq" id="WP_206902564.1">
    <property type="nucleotide sequence ID" value="NZ_JAFLVT010000004.1"/>
</dbReference>
<dbReference type="InterPro" id="IPR035926">
    <property type="entry name" value="NusB-like_sf"/>
</dbReference>
<evidence type="ECO:0000256" key="8">
    <source>
        <dbReference type="ARBA" id="ARBA00022679"/>
    </source>
</evidence>
<comment type="similarity">
    <text evidence="3 14">Belongs to the class I-like SAM-binding methyltransferase superfamily. RsmB/NOP family.</text>
</comment>
<evidence type="ECO:0000256" key="11">
    <source>
        <dbReference type="ARBA" id="ARBA00030399"/>
    </source>
</evidence>
<dbReference type="PRINTS" id="PR02008">
    <property type="entry name" value="RCMTFAMILY"/>
</dbReference>
<evidence type="ECO:0000256" key="9">
    <source>
        <dbReference type="ARBA" id="ARBA00022691"/>
    </source>
</evidence>
<evidence type="ECO:0000256" key="13">
    <source>
        <dbReference type="ARBA" id="ARBA00047283"/>
    </source>
</evidence>
<keyword evidence="5" id="KW-0963">Cytoplasm</keyword>
<dbReference type="Pfam" id="PF01189">
    <property type="entry name" value="Methyltr_RsmB-F"/>
    <property type="match status" value="1"/>
</dbReference>
<evidence type="ECO:0000256" key="10">
    <source>
        <dbReference type="ARBA" id="ARBA00022884"/>
    </source>
</evidence>
<evidence type="ECO:0000256" key="4">
    <source>
        <dbReference type="ARBA" id="ARBA00012140"/>
    </source>
</evidence>
<evidence type="ECO:0000256" key="2">
    <source>
        <dbReference type="ARBA" id="ARBA00004496"/>
    </source>
</evidence>
<dbReference type="NCBIfam" id="TIGR00563">
    <property type="entry name" value="rsmB"/>
    <property type="match status" value="1"/>
</dbReference>
<accession>A0ABS3H5F4</accession>
<dbReference type="InterPro" id="IPR029063">
    <property type="entry name" value="SAM-dependent_MTases_sf"/>
</dbReference>
<evidence type="ECO:0000256" key="14">
    <source>
        <dbReference type="PROSITE-ProRule" id="PRU01023"/>
    </source>
</evidence>
<dbReference type="PANTHER" id="PTHR22807:SF53">
    <property type="entry name" value="RIBOSOMAL RNA SMALL SUBUNIT METHYLTRANSFERASE B-RELATED"/>
    <property type="match status" value="1"/>
</dbReference>
<evidence type="ECO:0000313" key="17">
    <source>
        <dbReference type="Proteomes" id="UP000664256"/>
    </source>
</evidence>
<reference evidence="16 17" key="1">
    <citation type="submission" date="2021-03" db="EMBL/GenBank/DDBJ databases">
        <title>Enterococcal diversity collection.</title>
        <authorList>
            <person name="Gilmore M.S."/>
            <person name="Schwartzman J."/>
            <person name="Van Tyne D."/>
            <person name="Martin M."/>
            <person name="Earl A.M."/>
            <person name="Manson A.L."/>
            <person name="Straub T."/>
            <person name="Salamzade R."/>
            <person name="Saavedra J."/>
            <person name="Lebreton F."/>
            <person name="Prichula J."/>
            <person name="Schaufler K."/>
            <person name="Gaca A."/>
            <person name="Sgardioli B."/>
            <person name="Wagenaar J."/>
            <person name="Strong T."/>
        </authorList>
    </citation>
    <scope>NUCLEOTIDE SEQUENCE [LARGE SCALE GENOMIC DNA]</scope>
    <source>
        <strain evidence="16 17">MJM12</strain>
    </source>
</reference>
<gene>
    <name evidence="16" type="primary">rsmB</name>
    <name evidence="16" type="ORF">JZO76_02305</name>
</gene>
<sequence length="454" mass="50186">MSNKIPKSMKKSVRFVALHALERVEKGGAYSNLLINDAILKGKLSDKDARLLTGLVYGTISRQLLLDYYLSPFLKGAKKVDTWVRLLLRLSLFQLLYLDKVPDHAILNEATEIAKVRGNVGIGKFVNGVLRNVQRRGVPEIAAIEDPLERLATEISMPMWLTERFVQQIGEENTRKLGLSLFEVSHVSARVDLSSITRAEAIATLAEDGIKAEESIVSPYGIVAKKGFLAGSQLFHYGALTVQDESSMLVAPALQIEPAMKVLDACAAPGGKTTHIATFLDATAGGKVTALDIHSQKVKLIKENAARLRVEDVVTTQQLDAREAHEEFEAGTFDRILVDAPCSGLGLMRRKPDIKYQKQASDFERLPIIQGEILNSVAQTLKPGGLLVYSTCTILKEENQEVVARFLQAHPEFKLVPVVANERITSKLVDEMLTLYPQDFMTDGFFISCLKKEK</sequence>
<evidence type="ECO:0000256" key="3">
    <source>
        <dbReference type="ARBA" id="ARBA00007494"/>
    </source>
</evidence>
<keyword evidence="8 14" id="KW-0808">Transferase</keyword>
<feature type="binding site" evidence="14">
    <location>
        <begin position="266"/>
        <end position="272"/>
    </location>
    <ligand>
        <name>S-adenosyl-L-methionine</name>
        <dbReference type="ChEBI" id="CHEBI:59789"/>
    </ligand>
</feature>
<dbReference type="InterPro" id="IPR004573">
    <property type="entry name" value="rRNA_ssu_MeTfrase_B"/>
</dbReference>
<dbReference type="InterPro" id="IPR001678">
    <property type="entry name" value="MeTrfase_RsmB-F_NOP2_dom"/>
</dbReference>
<dbReference type="Proteomes" id="UP000664256">
    <property type="component" value="Unassembled WGS sequence"/>
</dbReference>
<keyword evidence="10 14" id="KW-0694">RNA-binding</keyword>
<dbReference type="PROSITE" id="PS51686">
    <property type="entry name" value="SAM_MT_RSMB_NOP"/>
    <property type="match status" value="1"/>
</dbReference>
<dbReference type="InterPro" id="IPR023267">
    <property type="entry name" value="RCMT"/>
</dbReference>
<evidence type="ECO:0000256" key="5">
    <source>
        <dbReference type="ARBA" id="ARBA00022490"/>
    </source>
</evidence>